<name>A0A0J6YWP3_9MYCO</name>
<dbReference type="STRING" id="37916.MCHLDSM_03025"/>
<dbReference type="EMBL" id="JYNL01000023">
    <property type="protein sequence ID" value="KMO76876.1"/>
    <property type="molecule type" value="Genomic_DNA"/>
</dbReference>
<dbReference type="AlphaFoldDB" id="A0A0J6YWP3"/>
<accession>A0A0J6YWP3</accession>
<comment type="caution">
    <text evidence="1">The sequence shown here is derived from an EMBL/GenBank/DDBJ whole genome shotgun (WGS) entry which is preliminary data.</text>
</comment>
<protein>
    <submittedName>
        <fullName evidence="1">Uncharacterized protein</fullName>
    </submittedName>
</protein>
<gene>
    <name evidence="1" type="ORF">MCHLDSM_03025</name>
</gene>
<proteinExistence type="predicted"/>
<organism evidence="1 2">
    <name type="scientific">Mycolicibacterium chlorophenolicum</name>
    <dbReference type="NCBI Taxonomy" id="37916"/>
    <lineage>
        <taxon>Bacteria</taxon>
        <taxon>Bacillati</taxon>
        <taxon>Actinomycetota</taxon>
        <taxon>Actinomycetes</taxon>
        <taxon>Mycobacteriales</taxon>
        <taxon>Mycobacteriaceae</taxon>
        <taxon>Mycolicibacterium</taxon>
    </lineage>
</organism>
<reference evidence="1 2" key="1">
    <citation type="journal article" date="2015" name="Genome Biol. Evol.">
        <title>Characterization of Three Mycobacterium spp. with Potential Use in Bioremediation by Genome Sequencing and Comparative Genomics.</title>
        <authorList>
            <person name="Das S."/>
            <person name="Pettersson B.M."/>
            <person name="Behra P.R."/>
            <person name="Ramesh M."/>
            <person name="Dasgupta S."/>
            <person name="Bhattacharya A."/>
            <person name="Kirsebom L.A."/>
        </authorList>
    </citation>
    <scope>NUCLEOTIDE SEQUENCE [LARGE SCALE GENOMIC DNA]</scope>
    <source>
        <strain evidence="1 2">DSM 43826</strain>
    </source>
</reference>
<sequence>MRLFVAGHSYRDIGRHPKVKLSPKGVGNVVHRYLAEANPNQNTIGQQASVVYLERLEQMLRAVWPQAIRGDLTAVRVALRILAQEARFHGLAGSAPDADLFVDAGALDAYRAKRR</sequence>
<dbReference type="PATRIC" id="fig|37916.4.peg.2952"/>
<keyword evidence="2" id="KW-1185">Reference proteome</keyword>
<evidence type="ECO:0000313" key="2">
    <source>
        <dbReference type="Proteomes" id="UP000036513"/>
    </source>
</evidence>
<evidence type="ECO:0000313" key="1">
    <source>
        <dbReference type="EMBL" id="KMO76876.1"/>
    </source>
</evidence>
<dbReference type="Proteomes" id="UP000036513">
    <property type="component" value="Unassembled WGS sequence"/>
</dbReference>